<dbReference type="EMBL" id="FTOR01000003">
    <property type="protein sequence ID" value="SIT06621.1"/>
    <property type="molecule type" value="Genomic_DNA"/>
</dbReference>
<feature type="region of interest" description="Disordered" evidence="1">
    <location>
        <begin position="111"/>
        <end position="157"/>
    </location>
</feature>
<keyword evidence="3" id="KW-1185">Reference proteome</keyword>
<reference evidence="3" key="1">
    <citation type="submission" date="2017-01" db="EMBL/GenBank/DDBJ databases">
        <authorList>
            <person name="Varghese N."/>
            <person name="Submissions S."/>
        </authorList>
    </citation>
    <scope>NUCLEOTIDE SEQUENCE [LARGE SCALE GENOMIC DNA]</scope>
    <source>
        <strain evidence="3">DSM 21054</strain>
    </source>
</reference>
<dbReference type="STRING" id="477680.SAMN05421788_103267"/>
<feature type="compositionally biased region" description="Low complexity" evidence="1">
    <location>
        <begin position="116"/>
        <end position="131"/>
    </location>
</feature>
<evidence type="ECO:0008006" key="4">
    <source>
        <dbReference type="Google" id="ProtNLM"/>
    </source>
</evidence>
<evidence type="ECO:0000313" key="3">
    <source>
        <dbReference type="Proteomes" id="UP000186917"/>
    </source>
</evidence>
<accession>A0A1N7P7R9</accession>
<dbReference type="Proteomes" id="UP000186917">
    <property type="component" value="Unassembled WGS sequence"/>
</dbReference>
<organism evidence="2 3">
    <name type="scientific">Filimonas lacunae</name>
    <dbReference type="NCBI Taxonomy" id="477680"/>
    <lineage>
        <taxon>Bacteria</taxon>
        <taxon>Pseudomonadati</taxon>
        <taxon>Bacteroidota</taxon>
        <taxon>Chitinophagia</taxon>
        <taxon>Chitinophagales</taxon>
        <taxon>Chitinophagaceae</taxon>
        <taxon>Filimonas</taxon>
    </lineage>
</organism>
<evidence type="ECO:0000313" key="2">
    <source>
        <dbReference type="EMBL" id="SIT06621.1"/>
    </source>
</evidence>
<protein>
    <recommendedName>
        <fullName evidence="4">Lipoprotein</fullName>
    </recommendedName>
</protein>
<dbReference type="PROSITE" id="PS51257">
    <property type="entry name" value="PROKAR_LIPOPROTEIN"/>
    <property type="match status" value="1"/>
</dbReference>
<dbReference type="AlphaFoldDB" id="A0A1N7P7R9"/>
<evidence type="ECO:0000256" key="1">
    <source>
        <dbReference type="SAM" id="MobiDB-lite"/>
    </source>
</evidence>
<proteinExistence type="predicted"/>
<sequence>MNAKNLILIFLLFLISCSSSRYYECKLESPLVVYDNLHLSKTICTIPAGNTFVIGKSVKRKRSINYMSFSGYAEDLRFRKVKRLPDYKFVSPDMASSSVGAQSTAVYTSNTGSIKGSGSSSSSSSSSSSGGNVQVKGYYRKNGSYVSPHVRSAPRRH</sequence>
<name>A0A1N7P7R9_9BACT</name>
<gene>
    <name evidence="2" type="ORF">SAMN05421788_103267</name>
</gene>